<proteinExistence type="predicted"/>
<reference evidence="1" key="1">
    <citation type="submission" date="2020-05" db="EMBL/GenBank/DDBJ databases">
        <title>Nod-independent and nitrogen-fixing Bradyrhizobium aeschynomene sp. nov. isolated from nodules of Aeschynomene indica.</title>
        <authorList>
            <person name="Zhang Z."/>
        </authorList>
    </citation>
    <scope>NUCLEOTIDE SEQUENCE</scope>
    <source>
        <strain evidence="1">83012</strain>
    </source>
</reference>
<protein>
    <submittedName>
        <fullName evidence="1">Uncharacterized protein</fullName>
    </submittedName>
</protein>
<sequence length="117" mass="12883">MLDDGRNAGAGRRPAVLQQLEQKQIAAGPVHESLDLREAVMEPELVSRENFDIAAVGQHHVALAAPFLRRRRQLLHGFERRQPGGDVVALDIEQQGQRAQPRGAPVGRVVVLSDQLE</sequence>
<gene>
    <name evidence="1" type="ORF">HL667_24295</name>
</gene>
<comment type="caution">
    <text evidence="1">The sequence shown here is derived from an EMBL/GenBank/DDBJ whole genome shotgun (WGS) entry which is preliminary data.</text>
</comment>
<accession>A0ABX2CK32</accession>
<organism evidence="1 2">
    <name type="scientific">Bradyrhizobium aeschynomenes</name>
    <dbReference type="NCBI Taxonomy" id="2734909"/>
    <lineage>
        <taxon>Bacteria</taxon>
        <taxon>Pseudomonadati</taxon>
        <taxon>Pseudomonadota</taxon>
        <taxon>Alphaproteobacteria</taxon>
        <taxon>Hyphomicrobiales</taxon>
        <taxon>Nitrobacteraceae</taxon>
        <taxon>Bradyrhizobium</taxon>
    </lineage>
</organism>
<name>A0ABX2CK32_9BRAD</name>
<evidence type="ECO:0000313" key="1">
    <source>
        <dbReference type="EMBL" id="NPU68145.1"/>
    </source>
</evidence>
<dbReference type="Proteomes" id="UP000886476">
    <property type="component" value="Unassembled WGS sequence"/>
</dbReference>
<dbReference type="RefSeq" id="WP_172113219.1">
    <property type="nucleotide sequence ID" value="NZ_JABFDN010000009.1"/>
</dbReference>
<keyword evidence="2" id="KW-1185">Reference proteome</keyword>
<dbReference type="EMBL" id="JABFDN010000009">
    <property type="protein sequence ID" value="NPU68145.1"/>
    <property type="molecule type" value="Genomic_DNA"/>
</dbReference>
<evidence type="ECO:0000313" key="2">
    <source>
        <dbReference type="Proteomes" id="UP000886476"/>
    </source>
</evidence>